<accession>A0A482WHY5</accession>
<evidence type="ECO:0000313" key="3">
    <source>
        <dbReference type="Proteomes" id="UP000291343"/>
    </source>
</evidence>
<sequence length="371" mass="42528">MGNSSSSSGDEYPNMSLLESLSRRDPSPQRPFVIAKTFCNSVDKDRKMLLKALSRKVELQWFGRSIRGPGNVVRFLDLVAPYSNHRFISAMEEQIIGDSFSDSEESMEVDEDTEHDTERDTERSIEETESSQKKCNNLESEYLIVEEIHRKRAAKDTLSFDNLRIERNDQKNRENLENSLSMASNQDDNLVRIEGNDEKNRENLENSSSMVSNDDQLVTQYGLTKLEISTPVASQNKCETDQMSLENQEIESKNPEIIKETSNNNTTLQNLMQFVTPAPARHKETVNVGDILKKAGKKLRVKKKNARVIKLRAQLFLGKLAQPHLRMAQNKRRIWEKKLNAIFIAFGEKIKFIEYIGDSCAKNLLKEFNAM</sequence>
<dbReference type="EMBL" id="QKKF02035872">
    <property type="protein sequence ID" value="RZF32846.1"/>
    <property type="molecule type" value="Genomic_DNA"/>
</dbReference>
<organism evidence="2 3">
    <name type="scientific">Laodelphax striatellus</name>
    <name type="common">Small brown planthopper</name>
    <name type="synonym">Delphax striatella</name>
    <dbReference type="NCBI Taxonomy" id="195883"/>
    <lineage>
        <taxon>Eukaryota</taxon>
        <taxon>Metazoa</taxon>
        <taxon>Ecdysozoa</taxon>
        <taxon>Arthropoda</taxon>
        <taxon>Hexapoda</taxon>
        <taxon>Insecta</taxon>
        <taxon>Pterygota</taxon>
        <taxon>Neoptera</taxon>
        <taxon>Paraneoptera</taxon>
        <taxon>Hemiptera</taxon>
        <taxon>Auchenorrhyncha</taxon>
        <taxon>Fulgoroidea</taxon>
        <taxon>Delphacidae</taxon>
        <taxon>Criomorphinae</taxon>
        <taxon>Laodelphax</taxon>
    </lineage>
</organism>
<reference evidence="2 3" key="1">
    <citation type="journal article" date="2017" name="Gigascience">
        <title>Genome sequence of the small brown planthopper, Laodelphax striatellus.</title>
        <authorList>
            <person name="Zhu J."/>
            <person name="Jiang F."/>
            <person name="Wang X."/>
            <person name="Yang P."/>
            <person name="Bao Y."/>
            <person name="Zhao W."/>
            <person name="Wang W."/>
            <person name="Lu H."/>
            <person name="Wang Q."/>
            <person name="Cui N."/>
            <person name="Li J."/>
            <person name="Chen X."/>
            <person name="Luo L."/>
            <person name="Yu J."/>
            <person name="Kang L."/>
            <person name="Cui F."/>
        </authorList>
    </citation>
    <scope>NUCLEOTIDE SEQUENCE [LARGE SCALE GENOMIC DNA]</scope>
    <source>
        <strain evidence="2">Lst14</strain>
    </source>
</reference>
<comment type="caution">
    <text evidence="2">The sequence shown here is derived from an EMBL/GenBank/DDBJ whole genome shotgun (WGS) entry which is preliminary data.</text>
</comment>
<name>A0A482WHY5_LAOST</name>
<feature type="region of interest" description="Disordered" evidence="1">
    <location>
        <begin position="98"/>
        <end position="133"/>
    </location>
</feature>
<evidence type="ECO:0000313" key="2">
    <source>
        <dbReference type="EMBL" id="RZF32846.1"/>
    </source>
</evidence>
<gene>
    <name evidence="2" type="ORF">LSTR_LSTR009397</name>
</gene>
<feature type="region of interest" description="Disordered" evidence="1">
    <location>
        <begin position="171"/>
        <end position="191"/>
    </location>
</feature>
<keyword evidence="3" id="KW-1185">Reference proteome</keyword>
<dbReference type="InParanoid" id="A0A482WHY5"/>
<dbReference type="OrthoDB" id="10670575at2759"/>
<evidence type="ECO:0000256" key="1">
    <source>
        <dbReference type="SAM" id="MobiDB-lite"/>
    </source>
</evidence>
<dbReference type="Proteomes" id="UP000291343">
    <property type="component" value="Unassembled WGS sequence"/>
</dbReference>
<proteinExistence type="predicted"/>
<feature type="compositionally biased region" description="Acidic residues" evidence="1">
    <location>
        <begin position="101"/>
        <end position="115"/>
    </location>
</feature>
<feature type="compositionally biased region" description="Polar residues" evidence="1">
    <location>
        <begin position="177"/>
        <end position="188"/>
    </location>
</feature>
<dbReference type="AlphaFoldDB" id="A0A482WHY5"/>
<feature type="compositionally biased region" description="Basic and acidic residues" evidence="1">
    <location>
        <begin position="116"/>
        <end position="132"/>
    </location>
</feature>
<protein>
    <submittedName>
        <fullName evidence="2">Uncharacterized protein</fullName>
    </submittedName>
</protein>